<reference evidence="7 8" key="1">
    <citation type="submission" date="2020-04" db="EMBL/GenBank/DDBJ databases">
        <title>Description of novel Gluconacetobacter.</title>
        <authorList>
            <person name="Sombolestani A."/>
        </authorList>
    </citation>
    <scope>NUCLEOTIDE SEQUENCE [LARGE SCALE GENOMIC DNA]</scope>
    <source>
        <strain evidence="7 8">LMG 27725</strain>
    </source>
</reference>
<sequence>MDRLDELAVFVAVLDSGSMAAAARRLYRSPPSISRILAGLEQRLGARLIDRTTRRLAPTEFGRHFAMQARDLIAQYEALTRAATHEADQPAGMLRITAPATFGRRHVAPMLSDFLLRFERVRATLVLSDRNLDLIEDGLDVAIRIGALTDSTLVARKVGSVGRILVASPAYLEKRGTPRSVRDLANHDSILIESRPVAREWRFASGPHDCGQRQVIRLTPRVLANDVEGAIAMARAGLGIVQVLSYQVTEELSAGHLVRLLPEAELPPTTVHLISTCTSHRPAKTTAFLDFAANALEQRLRVISRSSNPPAPTMSPPGNHEIETRQ</sequence>
<dbReference type="Pfam" id="PF03466">
    <property type="entry name" value="LysR_substrate"/>
    <property type="match status" value="1"/>
</dbReference>
<dbReference type="GO" id="GO:0043565">
    <property type="term" value="F:sequence-specific DNA binding"/>
    <property type="evidence" value="ECO:0007669"/>
    <property type="project" value="TreeGrafter"/>
</dbReference>
<feature type="region of interest" description="Disordered" evidence="5">
    <location>
        <begin position="303"/>
        <end position="326"/>
    </location>
</feature>
<dbReference type="SUPFAM" id="SSF46785">
    <property type="entry name" value="Winged helix' DNA-binding domain"/>
    <property type="match status" value="1"/>
</dbReference>
<dbReference type="InterPro" id="IPR000847">
    <property type="entry name" value="LysR_HTH_N"/>
</dbReference>
<dbReference type="EMBL" id="JABEQL010000025">
    <property type="protein sequence ID" value="MBB2180504.1"/>
    <property type="molecule type" value="Genomic_DNA"/>
</dbReference>
<dbReference type="InterPro" id="IPR058163">
    <property type="entry name" value="LysR-type_TF_proteobact-type"/>
</dbReference>
<accession>A0A7W4JFW5</accession>
<dbReference type="PANTHER" id="PTHR30537:SF5">
    <property type="entry name" value="HTH-TYPE TRANSCRIPTIONAL ACTIVATOR TTDR-RELATED"/>
    <property type="match status" value="1"/>
</dbReference>
<dbReference type="InterPro" id="IPR036390">
    <property type="entry name" value="WH_DNA-bd_sf"/>
</dbReference>
<name>A0A7W4JFW5_9PROT</name>
<dbReference type="InterPro" id="IPR005119">
    <property type="entry name" value="LysR_subst-bd"/>
</dbReference>
<keyword evidence="4" id="KW-0804">Transcription</keyword>
<gene>
    <name evidence="7" type="ORF">HLH29_15285</name>
</gene>
<dbReference type="PANTHER" id="PTHR30537">
    <property type="entry name" value="HTH-TYPE TRANSCRIPTIONAL REGULATOR"/>
    <property type="match status" value="1"/>
</dbReference>
<evidence type="ECO:0000259" key="6">
    <source>
        <dbReference type="PROSITE" id="PS50931"/>
    </source>
</evidence>
<dbReference type="FunFam" id="1.10.10.10:FF:000001">
    <property type="entry name" value="LysR family transcriptional regulator"/>
    <property type="match status" value="1"/>
</dbReference>
<evidence type="ECO:0000313" key="7">
    <source>
        <dbReference type="EMBL" id="MBB2180504.1"/>
    </source>
</evidence>
<dbReference type="GO" id="GO:0003700">
    <property type="term" value="F:DNA-binding transcription factor activity"/>
    <property type="evidence" value="ECO:0007669"/>
    <property type="project" value="InterPro"/>
</dbReference>
<dbReference type="SUPFAM" id="SSF53850">
    <property type="entry name" value="Periplasmic binding protein-like II"/>
    <property type="match status" value="1"/>
</dbReference>
<dbReference type="AlphaFoldDB" id="A0A7W4JFW5"/>
<dbReference type="Proteomes" id="UP000525623">
    <property type="component" value="Unassembled WGS sequence"/>
</dbReference>
<evidence type="ECO:0000313" key="8">
    <source>
        <dbReference type="Proteomes" id="UP000525623"/>
    </source>
</evidence>
<dbReference type="Pfam" id="PF00126">
    <property type="entry name" value="HTH_1"/>
    <property type="match status" value="1"/>
</dbReference>
<organism evidence="7 8">
    <name type="scientific">Gluconacetobacter tumulicola</name>
    <dbReference type="NCBI Taxonomy" id="1017177"/>
    <lineage>
        <taxon>Bacteria</taxon>
        <taxon>Pseudomonadati</taxon>
        <taxon>Pseudomonadota</taxon>
        <taxon>Alphaproteobacteria</taxon>
        <taxon>Acetobacterales</taxon>
        <taxon>Acetobacteraceae</taxon>
        <taxon>Gluconacetobacter</taxon>
    </lineage>
</organism>
<evidence type="ECO:0000256" key="3">
    <source>
        <dbReference type="ARBA" id="ARBA00023125"/>
    </source>
</evidence>
<keyword evidence="8" id="KW-1185">Reference proteome</keyword>
<keyword evidence="2" id="KW-0805">Transcription regulation</keyword>
<comment type="caution">
    <text evidence="7">The sequence shown here is derived from an EMBL/GenBank/DDBJ whole genome shotgun (WGS) entry which is preliminary data.</text>
</comment>
<dbReference type="PROSITE" id="PS50931">
    <property type="entry name" value="HTH_LYSR"/>
    <property type="match status" value="1"/>
</dbReference>
<dbReference type="InterPro" id="IPR036388">
    <property type="entry name" value="WH-like_DNA-bd_sf"/>
</dbReference>
<evidence type="ECO:0000256" key="5">
    <source>
        <dbReference type="SAM" id="MobiDB-lite"/>
    </source>
</evidence>
<proteinExistence type="inferred from homology"/>
<dbReference type="RefSeq" id="WP_182968235.1">
    <property type="nucleotide sequence ID" value="NZ_BAABGC010000067.1"/>
</dbReference>
<protein>
    <submittedName>
        <fullName evidence="7">LysR family transcriptional regulator</fullName>
    </submittedName>
</protein>
<comment type="similarity">
    <text evidence="1">Belongs to the LysR transcriptional regulatory family.</text>
</comment>
<dbReference type="Gene3D" id="1.10.10.10">
    <property type="entry name" value="Winged helix-like DNA-binding domain superfamily/Winged helix DNA-binding domain"/>
    <property type="match status" value="1"/>
</dbReference>
<evidence type="ECO:0000256" key="1">
    <source>
        <dbReference type="ARBA" id="ARBA00009437"/>
    </source>
</evidence>
<keyword evidence="3" id="KW-0238">DNA-binding</keyword>
<dbReference type="GO" id="GO:0006351">
    <property type="term" value="P:DNA-templated transcription"/>
    <property type="evidence" value="ECO:0007669"/>
    <property type="project" value="TreeGrafter"/>
</dbReference>
<dbReference type="Gene3D" id="3.40.190.290">
    <property type="match status" value="1"/>
</dbReference>
<feature type="domain" description="HTH lysR-type" evidence="6">
    <location>
        <begin position="1"/>
        <end position="59"/>
    </location>
</feature>
<evidence type="ECO:0000256" key="2">
    <source>
        <dbReference type="ARBA" id="ARBA00023015"/>
    </source>
</evidence>
<evidence type="ECO:0000256" key="4">
    <source>
        <dbReference type="ARBA" id="ARBA00023163"/>
    </source>
</evidence>